<accession>A0A9Q0UX14</accession>
<keyword evidence="1" id="KW-1133">Transmembrane helix</keyword>
<evidence type="ECO:0000313" key="2">
    <source>
        <dbReference type="EMBL" id="KAJ6737602.1"/>
    </source>
</evidence>
<organism evidence="2 3">
    <name type="scientific">Salix viminalis</name>
    <name type="common">Common osier</name>
    <name type="synonym">Basket willow</name>
    <dbReference type="NCBI Taxonomy" id="40686"/>
    <lineage>
        <taxon>Eukaryota</taxon>
        <taxon>Viridiplantae</taxon>
        <taxon>Streptophyta</taxon>
        <taxon>Embryophyta</taxon>
        <taxon>Tracheophyta</taxon>
        <taxon>Spermatophyta</taxon>
        <taxon>Magnoliopsida</taxon>
        <taxon>eudicotyledons</taxon>
        <taxon>Gunneridae</taxon>
        <taxon>Pentapetalae</taxon>
        <taxon>rosids</taxon>
        <taxon>fabids</taxon>
        <taxon>Malpighiales</taxon>
        <taxon>Salicaceae</taxon>
        <taxon>Saliceae</taxon>
        <taxon>Salix</taxon>
    </lineage>
</organism>
<keyword evidence="3" id="KW-1185">Reference proteome</keyword>
<proteinExistence type="predicted"/>
<gene>
    <name evidence="2" type="ORF">OIU85_019644</name>
</gene>
<keyword evidence="1" id="KW-0812">Transmembrane</keyword>
<sequence length="192" mass="22159">MNYLSQSTVDGKNSERREYRQKGFERLPRCEGLTCGVKSFFTFRGFLIEAALERPFQGPQGRKMLLFLHLSMKNQGKSVDIMMMKLRKIMLVRRTAAAVDLWTSSDFLFCGDKMENHENDALEVLKIWQGLQNNLARMMVGMGFKMLLAMLLLLASAWVRRQRAKLKTRLLQKSLFICGMRLNTSFDTPSCS</sequence>
<protein>
    <recommendedName>
        <fullName evidence="4">Transmembrane protein</fullName>
    </recommendedName>
</protein>
<dbReference type="AlphaFoldDB" id="A0A9Q0UX14"/>
<feature type="transmembrane region" description="Helical" evidence="1">
    <location>
        <begin position="138"/>
        <end position="159"/>
    </location>
</feature>
<reference evidence="2" key="1">
    <citation type="submission" date="2022-11" db="EMBL/GenBank/DDBJ databases">
        <authorList>
            <person name="Hyden B.L."/>
            <person name="Feng K."/>
            <person name="Yates T."/>
            <person name="Jawdy S."/>
            <person name="Smart L.B."/>
            <person name="Muchero W."/>
        </authorList>
    </citation>
    <scope>NUCLEOTIDE SEQUENCE</scope>
    <source>
        <tissue evidence="2">Shoot tip</tissue>
    </source>
</reference>
<reference evidence="2" key="2">
    <citation type="journal article" date="2023" name="Int. J. Mol. Sci.">
        <title>De Novo Assembly and Annotation of 11 Diverse Shrub Willow (Salix) Genomes Reveals Novel Gene Organization in Sex-Linked Regions.</title>
        <authorList>
            <person name="Hyden B."/>
            <person name="Feng K."/>
            <person name="Yates T.B."/>
            <person name="Jawdy S."/>
            <person name="Cereghino C."/>
            <person name="Smart L.B."/>
            <person name="Muchero W."/>
        </authorList>
    </citation>
    <scope>NUCLEOTIDE SEQUENCE [LARGE SCALE GENOMIC DNA]</scope>
    <source>
        <tissue evidence="2">Shoot tip</tissue>
    </source>
</reference>
<name>A0A9Q0UX14_SALVM</name>
<dbReference type="OrthoDB" id="10462250at2759"/>
<evidence type="ECO:0000256" key="1">
    <source>
        <dbReference type="SAM" id="Phobius"/>
    </source>
</evidence>
<comment type="caution">
    <text evidence="2">The sequence shown here is derived from an EMBL/GenBank/DDBJ whole genome shotgun (WGS) entry which is preliminary data.</text>
</comment>
<dbReference type="EMBL" id="JAPFFL010000003">
    <property type="protein sequence ID" value="KAJ6737602.1"/>
    <property type="molecule type" value="Genomic_DNA"/>
</dbReference>
<keyword evidence="1" id="KW-0472">Membrane</keyword>
<dbReference type="Proteomes" id="UP001151529">
    <property type="component" value="Chromosome 5"/>
</dbReference>
<evidence type="ECO:0000313" key="3">
    <source>
        <dbReference type="Proteomes" id="UP001151529"/>
    </source>
</evidence>
<evidence type="ECO:0008006" key="4">
    <source>
        <dbReference type="Google" id="ProtNLM"/>
    </source>
</evidence>